<gene>
    <name evidence="2" type="ORF">F7O84_07845</name>
</gene>
<keyword evidence="3" id="KW-1185">Reference proteome</keyword>
<dbReference type="RefSeq" id="WP_151143941.1">
    <property type="nucleotide sequence ID" value="NZ_WAGX01000005.1"/>
</dbReference>
<dbReference type="Pfam" id="PF03009">
    <property type="entry name" value="GDPD"/>
    <property type="match status" value="1"/>
</dbReference>
<dbReference type="OrthoDB" id="384721at2"/>
<evidence type="ECO:0000259" key="1">
    <source>
        <dbReference type="PROSITE" id="PS51704"/>
    </source>
</evidence>
<sequence>MKTQVWAHRGASGYAPENTMNAFELAIKQNANGVELDIQLTKDGKLVVIHDEKIDRVTNGTGFVKDYTYDELKAFSCKDVFNESQSIKIPTLEEVLELLEPSGLTVNVELKTGIFQYPGIEKKALETVKRMKMEDRVIYSSFYHPSILKIKEIDSSANVGLLFADGFIGIPEYTIGLGVRALHPPVWRAIDQEFVKECRQLGIALHVWYADEKEYMKYLVEQKVEAIITNYPDQAIRIINAVS</sequence>
<accession>A0A7V7QIY0</accession>
<dbReference type="PANTHER" id="PTHR46211">
    <property type="entry name" value="GLYCEROPHOSPHORYL DIESTER PHOSPHODIESTERASE"/>
    <property type="match status" value="1"/>
</dbReference>
<dbReference type="InterPro" id="IPR017946">
    <property type="entry name" value="PLC-like_Pdiesterase_TIM-brl"/>
</dbReference>
<reference evidence="2 3" key="2">
    <citation type="submission" date="2020-02" db="EMBL/GenBank/DDBJ databases">
        <title>Candidatus Galacturonibacter soehngenii shows hetero-acetogenic catabolism of galacturonic acid but lacks a canonical carbon monoxide dehydrogenase/acetyl-CoA synthase complex.</title>
        <authorList>
            <person name="Diender M."/>
            <person name="Stouten G.R."/>
            <person name="Petersen J.F."/>
            <person name="Nielsen P.H."/>
            <person name="Dueholm M.S."/>
            <person name="Pronk J.T."/>
            <person name="Van Loosdrecht M.C.M."/>
        </authorList>
    </citation>
    <scope>NUCLEOTIDE SEQUENCE [LARGE SCALE GENOMIC DNA]</scope>
    <source>
        <strain evidence="2">GalUA</strain>
    </source>
</reference>
<comment type="caution">
    <text evidence="2">The sequence shown here is derived from an EMBL/GenBank/DDBJ whole genome shotgun (WGS) entry which is preliminary data.</text>
</comment>
<dbReference type="Gene3D" id="3.20.20.190">
    <property type="entry name" value="Phosphatidylinositol (PI) phosphodiesterase"/>
    <property type="match status" value="1"/>
</dbReference>
<evidence type="ECO:0000313" key="3">
    <source>
        <dbReference type="Proteomes" id="UP000461768"/>
    </source>
</evidence>
<dbReference type="PROSITE" id="PS51704">
    <property type="entry name" value="GP_PDE"/>
    <property type="match status" value="1"/>
</dbReference>
<reference evidence="2 3" key="1">
    <citation type="submission" date="2019-09" db="EMBL/GenBank/DDBJ databases">
        <authorList>
            <person name="Valk L.C."/>
        </authorList>
    </citation>
    <scope>NUCLEOTIDE SEQUENCE [LARGE SCALE GENOMIC DNA]</scope>
    <source>
        <strain evidence="2">GalUA</strain>
    </source>
</reference>
<organism evidence="2 3">
    <name type="scientific">Candidatus Galacturonatibacter soehngenii</name>
    <dbReference type="NCBI Taxonomy" id="2307010"/>
    <lineage>
        <taxon>Bacteria</taxon>
        <taxon>Bacillati</taxon>
        <taxon>Bacillota</taxon>
        <taxon>Clostridia</taxon>
        <taxon>Lachnospirales</taxon>
        <taxon>Lachnospiraceae</taxon>
        <taxon>Candidatus Galacturonatibacter</taxon>
    </lineage>
</organism>
<dbReference type="GO" id="GO:0008081">
    <property type="term" value="F:phosphoric diester hydrolase activity"/>
    <property type="evidence" value="ECO:0007669"/>
    <property type="project" value="InterPro"/>
</dbReference>
<protein>
    <submittedName>
        <fullName evidence="2">Glycerophosphodiester phosphodiesterase</fullName>
    </submittedName>
</protein>
<dbReference type="SUPFAM" id="SSF51695">
    <property type="entry name" value="PLC-like phosphodiesterases"/>
    <property type="match status" value="1"/>
</dbReference>
<name>A0A7V7QIY0_9FIRM</name>
<dbReference type="Proteomes" id="UP000461768">
    <property type="component" value="Unassembled WGS sequence"/>
</dbReference>
<dbReference type="AlphaFoldDB" id="A0A7V7QIY0"/>
<dbReference type="PANTHER" id="PTHR46211:SF1">
    <property type="entry name" value="GLYCEROPHOSPHODIESTER PHOSPHODIESTERASE, CYTOPLASMIC"/>
    <property type="match status" value="1"/>
</dbReference>
<feature type="domain" description="GP-PDE" evidence="1">
    <location>
        <begin position="3"/>
        <end position="239"/>
    </location>
</feature>
<dbReference type="CDD" id="cd08563">
    <property type="entry name" value="GDPD_TtGDE_like"/>
    <property type="match status" value="1"/>
</dbReference>
<dbReference type="GO" id="GO:0006629">
    <property type="term" value="P:lipid metabolic process"/>
    <property type="evidence" value="ECO:0007669"/>
    <property type="project" value="InterPro"/>
</dbReference>
<evidence type="ECO:0000313" key="2">
    <source>
        <dbReference type="EMBL" id="KAB1437512.1"/>
    </source>
</evidence>
<dbReference type="EMBL" id="WAGX01000005">
    <property type="protein sequence ID" value="KAB1437512.1"/>
    <property type="molecule type" value="Genomic_DNA"/>
</dbReference>
<proteinExistence type="predicted"/>
<dbReference type="InterPro" id="IPR030395">
    <property type="entry name" value="GP_PDE_dom"/>
</dbReference>